<name>A0A371IUR5_9FIRM</name>
<comment type="caution">
    <text evidence="4">The sequence shown here is derived from an EMBL/GenBank/DDBJ whole genome shotgun (WGS) entry which is preliminary data.</text>
</comment>
<protein>
    <submittedName>
        <fullName evidence="4">DUF348 domain-containing protein</fullName>
    </submittedName>
</protein>
<evidence type="ECO:0000256" key="1">
    <source>
        <dbReference type="ARBA" id="ARBA00022729"/>
    </source>
</evidence>
<feature type="domain" description="G5" evidence="3">
    <location>
        <begin position="85"/>
        <end position="165"/>
    </location>
</feature>
<dbReference type="PROSITE" id="PS51109">
    <property type="entry name" value="G5"/>
    <property type="match status" value="1"/>
</dbReference>
<sequence length="272" mass="30871">MEFKRKNIIVSILMGVFVLTIFLTGYKILNKEQITLTVKGEDKKVSTFKTTVKELLDEKNINYSEEDKITPKLNTKLKDKMDIKIVKVLKEEKKEYEEIPFEVSLKEDKNLIKGQTEIENEGKVGKKEKVYKLIYNDGKLVEKNLSKEIISEEPVDKVVRKGIKEEIMVASREVTSRNNNSKNNGSNLSVVATAYAGDTITSTGTTPRWGVIAVDPRVIPYGSRVYIPEFNMTFIAEDCGGAIKGNRIDIFMNSENQAYSWGRRTVSVNVQN</sequence>
<keyword evidence="5" id="KW-1185">Reference proteome</keyword>
<keyword evidence="1" id="KW-0732">Signal</keyword>
<dbReference type="InterPro" id="IPR007137">
    <property type="entry name" value="DUF348"/>
</dbReference>
<dbReference type="GO" id="GO:0009254">
    <property type="term" value="P:peptidoglycan turnover"/>
    <property type="evidence" value="ECO:0007669"/>
    <property type="project" value="InterPro"/>
</dbReference>
<dbReference type="Gene3D" id="2.20.230.10">
    <property type="entry name" value="Resuscitation-promoting factor rpfb"/>
    <property type="match status" value="1"/>
</dbReference>
<dbReference type="InterPro" id="IPR010611">
    <property type="entry name" value="3D_dom"/>
</dbReference>
<proteinExistence type="predicted"/>
<dbReference type="InterPro" id="IPR051933">
    <property type="entry name" value="Resuscitation_pf_RpfB"/>
</dbReference>
<dbReference type="Gene3D" id="2.40.40.10">
    <property type="entry name" value="RlpA-like domain"/>
    <property type="match status" value="1"/>
</dbReference>
<organism evidence="4 5">
    <name type="scientific">Romboutsia maritimum</name>
    <dbReference type="NCBI Taxonomy" id="2020948"/>
    <lineage>
        <taxon>Bacteria</taxon>
        <taxon>Bacillati</taxon>
        <taxon>Bacillota</taxon>
        <taxon>Clostridia</taxon>
        <taxon>Peptostreptococcales</taxon>
        <taxon>Peptostreptococcaceae</taxon>
        <taxon>Romboutsia</taxon>
    </lineage>
</organism>
<keyword evidence="2" id="KW-0812">Transmembrane</keyword>
<dbReference type="InterPro" id="IPR011098">
    <property type="entry name" value="G5_dom"/>
</dbReference>
<dbReference type="GO" id="GO:0019867">
    <property type="term" value="C:outer membrane"/>
    <property type="evidence" value="ECO:0007669"/>
    <property type="project" value="InterPro"/>
</dbReference>
<dbReference type="Pfam" id="PF06725">
    <property type="entry name" value="3D"/>
    <property type="match status" value="1"/>
</dbReference>
<dbReference type="EMBL" id="NOJZ02000004">
    <property type="protein sequence ID" value="RDY24218.1"/>
    <property type="molecule type" value="Genomic_DNA"/>
</dbReference>
<keyword evidence="2" id="KW-0472">Membrane</keyword>
<evidence type="ECO:0000259" key="3">
    <source>
        <dbReference type="PROSITE" id="PS51109"/>
    </source>
</evidence>
<dbReference type="Pfam" id="PF03990">
    <property type="entry name" value="DUF348"/>
    <property type="match status" value="1"/>
</dbReference>
<dbReference type="SMART" id="SM01208">
    <property type="entry name" value="G5"/>
    <property type="match status" value="1"/>
</dbReference>
<reference evidence="4 5" key="1">
    <citation type="journal article" date="2017" name="Genome Announc.">
        <title>Draft Genome Sequence of Romboutsia maritimum sp. nov. Strain CCRI-22766(T), Isolated from Coastal Estuarine Mud.</title>
        <authorList>
            <person name="Maheux A.F."/>
            <person name="Boudreau D.K."/>
            <person name="Berube E."/>
            <person name="Boissinot M."/>
            <person name="Raymond F."/>
            <person name="Brodeur S."/>
            <person name="Corbeil J."/>
            <person name="Brightwell G."/>
            <person name="Broda D."/>
            <person name="Omar R.F."/>
            <person name="Bergeron M.G."/>
        </authorList>
    </citation>
    <scope>NUCLEOTIDE SEQUENCE [LARGE SCALE GENOMIC DNA]</scope>
    <source>
        <strain evidence="4 5">CCRI-22766</strain>
    </source>
</reference>
<dbReference type="Proteomes" id="UP000243494">
    <property type="component" value="Unassembled WGS sequence"/>
</dbReference>
<keyword evidence="2" id="KW-1133">Transmembrane helix</keyword>
<dbReference type="Pfam" id="PF07501">
    <property type="entry name" value="G5"/>
    <property type="match status" value="1"/>
</dbReference>
<feature type="transmembrane region" description="Helical" evidence="2">
    <location>
        <begin position="7"/>
        <end position="29"/>
    </location>
</feature>
<dbReference type="OrthoDB" id="9798935at2"/>
<dbReference type="SUPFAM" id="SSF50685">
    <property type="entry name" value="Barwin-like endoglucanases"/>
    <property type="match status" value="1"/>
</dbReference>
<gene>
    <name evidence="4" type="ORF">CHF27_003830</name>
</gene>
<dbReference type="InterPro" id="IPR059180">
    <property type="entry name" value="3D_YorM"/>
</dbReference>
<evidence type="ECO:0000256" key="2">
    <source>
        <dbReference type="SAM" id="Phobius"/>
    </source>
</evidence>
<dbReference type="PANTHER" id="PTHR39160:SF4">
    <property type="entry name" value="RESUSCITATION-PROMOTING FACTOR RPFB"/>
    <property type="match status" value="1"/>
</dbReference>
<evidence type="ECO:0000313" key="4">
    <source>
        <dbReference type="EMBL" id="RDY24218.1"/>
    </source>
</evidence>
<dbReference type="PANTHER" id="PTHR39160">
    <property type="entry name" value="CELL WALL-BINDING PROTEIN YOCH"/>
    <property type="match status" value="1"/>
</dbReference>
<dbReference type="AlphaFoldDB" id="A0A371IUR5"/>
<accession>A0A371IUR5</accession>
<dbReference type="GO" id="GO:0004553">
    <property type="term" value="F:hydrolase activity, hydrolyzing O-glycosyl compounds"/>
    <property type="evidence" value="ECO:0007669"/>
    <property type="project" value="InterPro"/>
</dbReference>
<dbReference type="CDD" id="cd14667">
    <property type="entry name" value="3D_containing_proteins"/>
    <property type="match status" value="1"/>
</dbReference>
<dbReference type="RefSeq" id="WP_095406179.1">
    <property type="nucleotide sequence ID" value="NZ_NOJZ02000004.1"/>
</dbReference>
<evidence type="ECO:0000313" key="5">
    <source>
        <dbReference type="Proteomes" id="UP000243494"/>
    </source>
</evidence>
<dbReference type="InterPro" id="IPR036908">
    <property type="entry name" value="RlpA-like_sf"/>
</dbReference>